<evidence type="ECO:0000313" key="3">
    <source>
        <dbReference type="Proteomes" id="UP001281761"/>
    </source>
</evidence>
<feature type="region of interest" description="Disordered" evidence="1">
    <location>
        <begin position="17"/>
        <end position="55"/>
    </location>
</feature>
<gene>
    <name evidence="2" type="ORF">BLNAU_13892</name>
</gene>
<reference evidence="2 3" key="1">
    <citation type="journal article" date="2022" name="bioRxiv">
        <title>Genomics of Preaxostyla Flagellates Illuminates Evolutionary Transitions and the Path Towards Mitochondrial Loss.</title>
        <authorList>
            <person name="Novak L.V.F."/>
            <person name="Treitli S.C."/>
            <person name="Pyrih J."/>
            <person name="Halakuc P."/>
            <person name="Pipaliya S.V."/>
            <person name="Vacek V."/>
            <person name="Brzon O."/>
            <person name="Soukal P."/>
            <person name="Eme L."/>
            <person name="Dacks J.B."/>
            <person name="Karnkowska A."/>
            <person name="Elias M."/>
            <person name="Hampl V."/>
        </authorList>
    </citation>
    <scope>NUCLEOTIDE SEQUENCE [LARGE SCALE GENOMIC DNA]</scope>
    <source>
        <strain evidence="2">NAU3</strain>
        <tissue evidence="2">Gut</tissue>
    </source>
</reference>
<evidence type="ECO:0000313" key="2">
    <source>
        <dbReference type="EMBL" id="KAK2951154.1"/>
    </source>
</evidence>
<keyword evidence="3" id="KW-1185">Reference proteome</keyword>
<proteinExistence type="predicted"/>
<protein>
    <recommendedName>
        <fullName evidence="4">DH domain-containing protein</fullName>
    </recommendedName>
</protein>
<evidence type="ECO:0000256" key="1">
    <source>
        <dbReference type="SAM" id="MobiDB-lite"/>
    </source>
</evidence>
<dbReference type="Gene3D" id="1.20.900.10">
    <property type="entry name" value="Dbl homology (DH) domain"/>
    <property type="match status" value="1"/>
</dbReference>
<comment type="caution">
    <text evidence="2">The sequence shown here is derived from an EMBL/GenBank/DDBJ whole genome shotgun (WGS) entry which is preliminary data.</text>
</comment>
<sequence length="96" mass="10587">MNPSGSLRVLPFLNHISSPKSNAAHRPQPSGSVTLTSIHSSSTSEETPAQKKKRHRGLVIKEILDTERTYVSQLQALSDVCTTVQDHRSFSCIFDP</sequence>
<accession>A0ABQ9XHH6</accession>
<dbReference type="InterPro" id="IPR035899">
    <property type="entry name" value="DBL_dom_sf"/>
</dbReference>
<dbReference type="Proteomes" id="UP001281761">
    <property type="component" value="Unassembled WGS sequence"/>
</dbReference>
<dbReference type="EMBL" id="JARBJD010000123">
    <property type="protein sequence ID" value="KAK2951154.1"/>
    <property type="molecule type" value="Genomic_DNA"/>
</dbReference>
<organism evidence="2 3">
    <name type="scientific">Blattamonas nauphoetae</name>
    <dbReference type="NCBI Taxonomy" id="2049346"/>
    <lineage>
        <taxon>Eukaryota</taxon>
        <taxon>Metamonada</taxon>
        <taxon>Preaxostyla</taxon>
        <taxon>Oxymonadida</taxon>
        <taxon>Blattamonas</taxon>
    </lineage>
</organism>
<evidence type="ECO:0008006" key="4">
    <source>
        <dbReference type="Google" id="ProtNLM"/>
    </source>
</evidence>
<feature type="compositionally biased region" description="Low complexity" evidence="1">
    <location>
        <begin position="30"/>
        <end position="47"/>
    </location>
</feature>
<dbReference type="SUPFAM" id="SSF48065">
    <property type="entry name" value="DBL homology domain (DH-domain)"/>
    <property type="match status" value="1"/>
</dbReference>
<name>A0ABQ9XHH6_9EUKA</name>